<protein>
    <submittedName>
        <fullName evidence="3">Redox-regulated ATPase YchF</fullName>
    </submittedName>
</protein>
<evidence type="ECO:0000313" key="3">
    <source>
        <dbReference type="EMBL" id="GAA0674236.1"/>
    </source>
</evidence>
<proteinExistence type="predicted"/>
<name>A0AAV3TB99_9EURY</name>
<dbReference type="SUPFAM" id="SSF52540">
    <property type="entry name" value="P-loop containing nucleoside triphosphate hydrolases"/>
    <property type="match status" value="1"/>
</dbReference>
<dbReference type="InterPro" id="IPR006073">
    <property type="entry name" value="GTP-bd"/>
</dbReference>
<keyword evidence="4" id="KW-1185">Reference proteome</keyword>
<dbReference type="GO" id="GO:0016887">
    <property type="term" value="F:ATP hydrolysis activity"/>
    <property type="evidence" value="ECO:0007669"/>
    <property type="project" value="TreeGrafter"/>
</dbReference>
<dbReference type="PANTHER" id="PTHR23305:SF1">
    <property type="entry name" value="OBG-TYPE G DOMAIN-CONTAINING PROTEIN"/>
    <property type="match status" value="1"/>
</dbReference>
<dbReference type="SUPFAM" id="SSF81271">
    <property type="entry name" value="TGS-like"/>
    <property type="match status" value="1"/>
</dbReference>
<dbReference type="EMBL" id="BAAADV010000004">
    <property type="protein sequence ID" value="GAA0674236.1"/>
    <property type="molecule type" value="Genomic_DNA"/>
</dbReference>
<reference evidence="3 4" key="1">
    <citation type="journal article" date="2019" name="Int. J. Syst. Evol. Microbiol.">
        <title>The Global Catalogue of Microorganisms (GCM) 10K type strain sequencing project: providing services to taxonomists for standard genome sequencing and annotation.</title>
        <authorList>
            <consortium name="The Broad Institute Genomics Platform"/>
            <consortium name="The Broad Institute Genome Sequencing Center for Infectious Disease"/>
            <person name="Wu L."/>
            <person name="Ma J."/>
        </authorList>
    </citation>
    <scope>NUCLEOTIDE SEQUENCE [LARGE SCALE GENOMIC DNA]</scope>
    <source>
        <strain evidence="3 4">JCM 16328</strain>
    </source>
</reference>
<dbReference type="GO" id="GO:0005525">
    <property type="term" value="F:GTP binding"/>
    <property type="evidence" value="ECO:0007669"/>
    <property type="project" value="InterPro"/>
</dbReference>
<dbReference type="CDD" id="cd01899">
    <property type="entry name" value="Ygr210"/>
    <property type="match status" value="1"/>
</dbReference>
<sequence length="397" mass="43774">MSYRIGLVGKPSVGKSTFFNAATMNDVPEGAYPFTTIDPSVGEAYVRVQCAAPEFDETCTPNTGYCDDGVRFVPTKIVDVAGLIPGAHEGNGLGNQFLTDLNETDVLVHVVDFSGKTDIEGEPTEDHDPREDIDFLETELDQWYLDVLEKGIERYRSGHVTEDDDIEEEMAEQMSAFRTNEDEIKLLIRRVGVGFDPGEWDDEDKLELAREIRKETKPLVIAANKMDMPEAQANWEEITDDPEYDHLTFVPASAHAEKALKSADEGGAVDYRPGDGEFEIVADVSDEQEAGLEQIREFLDDFGSTGVQDALEAALFDVLGVTPVFPGGANGLGNERGEVLPDCYLLPPDSTAEDFAYSLHSDIGEGFLHAIDCRSNRQRGADYELDDRDVLEVVTTN</sequence>
<evidence type="ECO:0000259" key="2">
    <source>
        <dbReference type="PROSITE" id="PS51710"/>
    </source>
</evidence>
<organism evidence="3 4">
    <name type="scientific">Natronoarchaeum mannanilyticum</name>
    <dbReference type="NCBI Taxonomy" id="926360"/>
    <lineage>
        <taxon>Archaea</taxon>
        <taxon>Methanobacteriati</taxon>
        <taxon>Methanobacteriota</taxon>
        <taxon>Stenosarchaea group</taxon>
        <taxon>Halobacteria</taxon>
        <taxon>Halobacteriales</taxon>
        <taxon>Natronoarchaeaceae</taxon>
    </lineage>
</organism>
<dbReference type="Gene3D" id="3.40.50.300">
    <property type="entry name" value="P-loop containing nucleotide triphosphate hydrolases"/>
    <property type="match status" value="1"/>
</dbReference>
<dbReference type="AlphaFoldDB" id="A0AAV3TB99"/>
<dbReference type="Gene3D" id="1.10.8.470">
    <property type="match status" value="1"/>
</dbReference>
<dbReference type="InterPro" id="IPR012676">
    <property type="entry name" value="TGS-like"/>
</dbReference>
<feature type="domain" description="OBG-type G" evidence="2">
    <location>
        <begin position="3"/>
        <end position="272"/>
    </location>
</feature>
<evidence type="ECO:0000313" key="4">
    <source>
        <dbReference type="Proteomes" id="UP001500420"/>
    </source>
</evidence>
<dbReference type="Pfam" id="PF02824">
    <property type="entry name" value="TGS"/>
    <property type="match status" value="1"/>
</dbReference>
<accession>A0AAV3TB99</accession>
<gene>
    <name evidence="3" type="ORF">GCM10009020_21910</name>
</gene>
<dbReference type="NCBIfam" id="NF007171">
    <property type="entry name" value="PRK09602.1"/>
    <property type="match status" value="1"/>
</dbReference>
<dbReference type="Pfam" id="PF01926">
    <property type="entry name" value="MMR_HSR1"/>
    <property type="match status" value="1"/>
</dbReference>
<dbReference type="InterPro" id="IPR004095">
    <property type="entry name" value="TGS"/>
</dbReference>
<dbReference type="InterPro" id="IPR012675">
    <property type="entry name" value="Beta-grasp_dom_sf"/>
</dbReference>
<dbReference type="RefSeq" id="WP_343774058.1">
    <property type="nucleotide sequence ID" value="NZ_BAAADV010000004.1"/>
</dbReference>
<evidence type="ECO:0000256" key="1">
    <source>
        <dbReference type="ARBA" id="ARBA00022741"/>
    </source>
</evidence>
<dbReference type="GO" id="GO:0005737">
    <property type="term" value="C:cytoplasm"/>
    <property type="evidence" value="ECO:0007669"/>
    <property type="project" value="TreeGrafter"/>
</dbReference>
<dbReference type="InterPro" id="IPR013646">
    <property type="entry name" value="YGR210-like_G4"/>
</dbReference>
<comment type="caution">
    <text evidence="3">The sequence shown here is derived from an EMBL/GenBank/DDBJ whole genome shotgun (WGS) entry which is preliminary data.</text>
</comment>
<dbReference type="InterPro" id="IPR027417">
    <property type="entry name" value="P-loop_NTPase"/>
</dbReference>
<keyword evidence="1" id="KW-0547">Nucleotide-binding</keyword>
<dbReference type="InterPro" id="IPR031167">
    <property type="entry name" value="G_OBG"/>
</dbReference>
<dbReference type="PANTHER" id="PTHR23305">
    <property type="entry name" value="OBG GTPASE FAMILY"/>
    <property type="match status" value="1"/>
</dbReference>
<dbReference type="Proteomes" id="UP001500420">
    <property type="component" value="Unassembled WGS sequence"/>
</dbReference>
<dbReference type="PRINTS" id="PR00326">
    <property type="entry name" value="GTP1OBG"/>
</dbReference>
<dbReference type="Gene3D" id="3.10.20.30">
    <property type="match status" value="1"/>
</dbReference>
<dbReference type="Pfam" id="PF08438">
    <property type="entry name" value="YGR210-like_G4"/>
    <property type="match status" value="1"/>
</dbReference>
<dbReference type="PROSITE" id="PS51710">
    <property type="entry name" value="G_OBG"/>
    <property type="match status" value="1"/>
</dbReference>